<sequence>MQVFPTGVEKLMPIIHRKTLPDIVVMGEVS</sequence>
<evidence type="ECO:0000313" key="1">
    <source>
        <dbReference type="EMBL" id="CZQ99415.1"/>
    </source>
</evidence>
<dbReference type="EMBL" id="FJNE01000008">
    <property type="protein sequence ID" value="CZQ99415.1"/>
    <property type="molecule type" value="Genomic_DNA"/>
</dbReference>
<reference evidence="1 2" key="1">
    <citation type="submission" date="2016-02" db="EMBL/GenBank/DDBJ databases">
        <authorList>
            <person name="Wen L."/>
            <person name="He K."/>
            <person name="Yang H."/>
        </authorList>
    </citation>
    <scope>NUCLEOTIDE SEQUENCE [LARGE SCALE GENOMIC DNA]</scope>
    <source>
        <strain evidence="1">Trichococcus palustris</strain>
    </source>
</reference>
<gene>
    <name evidence="1" type="ORF">Tpal_2368</name>
</gene>
<organism evidence="1 2">
    <name type="scientific">Trichococcus palustris</name>
    <dbReference type="NCBI Taxonomy" id="140314"/>
    <lineage>
        <taxon>Bacteria</taxon>
        <taxon>Bacillati</taxon>
        <taxon>Bacillota</taxon>
        <taxon>Bacilli</taxon>
        <taxon>Lactobacillales</taxon>
        <taxon>Carnobacteriaceae</taxon>
        <taxon>Trichococcus</taxon>
    </lineage>
</organism>
<accession>A0A143YUX2</accession>
<evidence type="ECO:0000313" key="2">
    <source>
        <dbReference type="Proteomes" id="UP000242754"/>
    </source>
</evidence>
<keyword evidence="2" id="KW-1185">Reference proteome</keyword>
<dbReference type="Proteomes" id="UP000242754">
    <property type="component" value="Unassembled WGS sequence"/>
</dbReference>
<protein>
    <submittedName>
        <fullName evidence="1">Uncharacterized protein</fullName>
    </submittedName>
</protein>
<proteinExistence type="predicted"/>
<dbReference type="AlphaFoldDB" id="A0A143YUX2"/>
<name>A0A143YUX2_9LACT</name>